<dbReference type="Pfam" id="PF19780">
    <property type="entry name" value="DUF6265"/>
    <property type="match status" value="1"/>
</dbReference>
<dbReference type="EMBL" id="ABLOJW010000002">
    <property type="protein sequence ID" value="EKT4091005.1"/>
    <property type="molecule type" value="Genomic_DNA"/>
</dbReference>
<comment type="caution">
    <text evidence="3">The sequence shown here is derived from an EMBL/GenBank/DDBJ whole genome shotgun (WGS) entry which is preliminary data.</text>
</comment>
<name>A0AAI9BYV9_STEMA</name>
<sequence length="161" mass="17331">MLKSTLVVLGAGLALGSSAVTAAPARFDWLAGHWCGGTEERRLDEVWLPEAGGALLGMSRTLSHGSMASFEYMRLVPAGKAAGLHVQPNGVAPTTFVIADHGENWVVFENPQHDFPNRIEYRRDGADLKASISGPGEDGKILRIPFDYRRCGGQGEVEQGR</sequence>
<proteinExistence type="predicted"/>
<feature type="signal peptide" evidence="1">
    <location>
        <begin position="1"/>
        <end position="22"/>
    </location>
</feature>
<feature type="chain" id="PRO_5042466905" description="DUF6265 domain-containing protein" evidence="1">
    <location>
        <begin position="23"/>
        <end position="161"/>
    </location>
</feature>
<dbReference type="AlphaFoldDB" id="A0AAI9BYV9"/>
<evidence type="ECO:0000313" key="4">
    <source>
        <dbReference type="Proteomes" id="UP001218208"/>
    </source>
</evidence>
<reference evidence="3" key="1">
    <citation type="submission" date="2022-07" db="EMBL/GenBank/DDBJ databases">
        <authorList>
            <consortium name="DAFM: The Division of Animal and Food Microbiology"/>
        </authorList>
    </citation>
    <scope>NUCLEOTIDE SEQUENCE</scope>
    <source>
        <strain evidence="3">19MO01SH01-2</strain>
    </source>
</reference>
<dbReference type="InterPro" id="IPR046232">
    <property type="entry name" value="DUF6265"/>
</dbReference>
<evidence type="ECO:0000256" key="1">
    <source>
        <dbReference type="SAM" id="SignalP"/>
    </source>
</evidence>
<protein>
    <recommendedName>
        <fullName evidence="2">DUF6265 domain-containing protein</fullName>
    </recommendedName>
</protein>
<keyword evidence="1" id="KW-0732">Signal</keyword>
<evidence type="ECO:0000259" key="2">
    <source>
        <dbReference type="Pfam" id="PF19780"/>
    </source>
</evidence>
<feature type="domain" description="DUF6265" evidence="2">
    <location>
        <begin position="28"/>
        <end position="132"/>
    </location>
</feature>
<dbReference type="Proteomes" id="UP001218208">
    <property type="component" value="Unassembled WGS sequence"/>
</dbReference>
<evidence type="ECO:0000313" key="3">
    <source>
        <dbReference type="EMBL" id="EKT4091005.1"/>
    </source>
</evidence>
<organism evidence="3 4">
    <name type="scientific">Stenotrophomonas maltophilia</name>
    <name type="common">Pseudomonas maltophilia</name>
    <name type="synonym">Xanthomonas maltophilia</name>
    <dbReference type="NCBI Taxonomy" id="40324"/>
    <lineage>
        <taxon>Bacteria</taxon>
        <taxon>Pseudomonadati</taxon>
        <taxon>Pseudomonadota</taxon>
        <taxon>Gammaproteobacteria</taxon>
        <taxon>Lysobacterales</taxon>
        <taxon>Lysobacteraceae</taxon>
        <taxon>Stenotrophomonas</taxon>
        <taxon>Stenotrophomonas maltophilia group</taxon>
    </lineage>
</organism>
<gene>
    <name evidence="3" type="ORF">QEG23_000478</name>
</gene>
<accession>A0AAI9BYV9</accession>